<name>A0AAD5YYF9_9AGAR</name>
<reference evidence="1" key="1">
    <citation type="submission" date="2022-07" db="EMBL/GenBank/DDBJ databases">
        <title>Genome Sequence of Leucocoprinus birnbaumii.</title>
        <authorList>
            <person name="Buettner E."/>
        </authorList>
    </citation>
    <scope>NUCLEOTIDE SEQUENCE</scope>
    <source>
        <strain evidence="1">VT141</strain>
    </source>
</reference>
<dbReference type="EMBL" id="JANIEX010000023">
    <property type="protein sequence ID" value="KAJ3575929.1"/>
    <property type="molecule type" value="Genomic_DNA"/>
</dbReference>
<keyword evidence="2" id="KW-1185">Reference proteome</keyword>
<sequence length="160" mass="17477">MPSTQTTASQPTASTEMYHSPDVAALIATMSPPTARKTADEQHHQHCEHKHKQGFLSRLRGGGAAKDCFIGAIGCFLCCECCEVRRFILTRRSSFEGCDRDAAIVSVISFAAHVSYSMISYQVRAVGSDQSTLIAGFPLSECLKRSKEERLVSIARPPII</sequence>
<protein>
    <submittedName>
        <fullName evidence="1">Uncharacterized protein</fullName>
    </submittedName>
</protein>
<organism evidence="1 2">
    <name type="scientific">Leucocoprinus birnbaumii</name>
    <dbReference type="NCBI Taxonomy" id="56174"/>
    <lineage>
        <taxon>Eukaryota</taxon>
        <taxon>Fungi</taxon>
        <taxon>Dikarya</taxon>
        <taxon>Basidiomycota</taxon>
        <taxon>Agaricomycotina</taxon>
        <taxon>Agaricomycetes</taxon>
        <taxon>Agaricomycetidae</taxon>
        <taxon>Agaricales</taxon>
        <taxon>Agaricineae</taxon>
        <taxon>Agaricaceae</taxon>
        <taxon>Leucocoprinus</taxon>
    </lineage>
</organism>
<gene>
    <name evidence="1" type="ORF">NP233_g771</name>
</gene>
<evidence type="ECO:0000313" key="2">
    <source>
        <dbReference type="Proteomes" id="UP001213000"/>
    </source>
</evidence>
<proteinExistence type="predicted"/>
<dbReference type="AlphaFoldDB" id="A0AAD5YYF9"/>
<comment type="caution">
    <text evidence="1">The sequence shown here is derived from an EMBL/GenBank/DDBJ whole genome shotgun (WGS) entry which is preliminary data.</text>
</comment>
<accession>A0AAD5YYF9</accession>
<evidence type="ECO:0000313" key="1">
    <source>
        <dbReference type="EMBL" id="KAJ3575929.1"/>
    </source>
</evidence>
<dbReference type="Proteomes" id="UP001213000">
    <property type="component" value="Unassembled WGS sequence"/>
</dbReference>